<dbReference type="OrthoDB" id="6871774at2"/>
<dbReference type="RefSeq" id="WP_039594640.1">
    <property type="nucleotide sequence ID" value="NZ_JQGJ02000038.1"/>
</dbReference>
<comment type="caution">
    <text evidence="1">The sequence shown here is derived from an EMBL/GenBank/DDBJ whole genome shotgun (WGS) entry which is preliminary data.</text>
</comment>
<dbReference type="EMBL" id="JQGJ01000041">
    <property type="protein sequence ID" value="KHK61234.1"/>
    <property type="molecule type" value="Genomic_DNA"/>
</dbReference>
<proteinExistence type="predicted"/>
<sequence length="247" mass="26944">MVGISASTTVEELSKALRTLGAKQLPFAFALMATRLAVLVKKGELSVMRQRLDQPTNTTMNSLYVQVAKKEKPEARTFFKDAWTSGVPADTYLQQAVKGGRRPHKRFEKALIAKGLMQPGQYAIPAPSALNQFGNVPRGTIMKILSGLGAAETVSGVQANATGSKRSKRKGNADKYFAGNVDGTQGIWEKRKTAFGDAVRPVFVFSDREPGYRVIIPFYKIADNIVKANREREFASAMDQALSSARG</sequence>
<protein>
    <submittedName>
        <fullName evidence="1">Uncharacterized protein</fullName>
    </submittedName>
</protein>
<evidence type="ECO:0000313" key="1">
    <source>
        <dbReference type="EMBL" id="KHK61234.1"/>
    </source>
</evidence>
<evidence type="ECO:0000313" key="2">
    <source>
        <dbReference type="Proteomes" id="UP000030949"/>
    </source>
</evidence>
<dbReference type="Proteomes" id="UP000030949">
    <property type="component" value="Unassembled WGS sequence"/>
</dbReference>
<gene>
    <name evidence="1" type="ORF">JZ00_29655</name>
</gene>
<organism evidence="1 2">
    <name type="scientific">Pseudomonas frederiksbergensis</name>
    <dbReference type="NCBI Taxonomy" id="104087"/>
    <lineage>
        <taxon>Bacteria</taxon>
        <taxon>Pseudomonadati</taxon>
        <taxon>Pseudomonadota</taxon>
        <taxon>Gammaproteobacteria</taxon>
        <taxon>Pseudomonadales</taxon>
        <taxon>Pseudomonadaceae</taxon>
        <taxon>Pseudomonas</taxon>
    </lineage>
</organism>
<reference evidence="2" key="1">
    <citation type="submission" date="2015-03" db="EMBL/GenBank/DDBJ databases">
        <title>Pseudomonas frederiksbergensis hydrocarbon degrader.</title>
        <authorList>
            <person name="Brown L.M."/>
            <person name="Ruiz O.N."/>
            <person name="Mueller S."/>
            <person name="Gunasekera T.S."/>
        </authorList>
    </citation>
    <scope>NUCLEOTIDE SEQUENCE [LARGE SCALE GENOMIC DNA]</scope>
    <source>
        <strain evidence="2">SI8</strain>
    </source>
</reference>
<name>A0A0B1YRC4_9PSED</name>
<accession>A0A0B1YRC4</accession>
<dbReference type="AlphaFoldDB" id="A0A0B1YRC4"/>